<evidence type="ECO:0000256" key="9">
    <source>
        <dbReference type="ARBA" id="ARBA00023209"/>
    </source>
</evidence>
<dbReference type="GO" id="GO:0046474">
    <property type="term" value="P:glycerophospholipid biosynthetic process"/>
    <property type="evidence" value="ECO:0007669"/>
    <property type="project" value="UniProtKB-UniRule"/>
</dbReference>
<dbReference type="Pfam" id="PF01864">
    <property type="entry name" value="CarS-like"/>
    <property type="match status" value="1"/>
</dbReference>
<comment type="catalytic activity">
    <reaction evidence="11">
        <text>2,3-bis-O-(geranylgeranyl)-sn-glycerol 1-phosphate + CTP + H(+) = CDP-2,3-bis-O-(geranylgeranyl)-sn-glycerol + diphosphate</text>
        <dbReference type="Rhea" id="RHEA:25690"/>
        <dbReference type="ChEBI" id="CHEBI:15378"/>
        <dbReference type="ChEBI" id="CHEBI:33019"/>
        <dbReference type="ChEBI" id="CHEBI:37563"/>
        <dbReference type="ChEBI" id="CHEBI:58837"/>
        <dbReference type="ChEBI" id="CHEBI:58838"/>
        <dbReference type="EC" id="2.7.7.67"/>
    </reaction>
</comment>
<keyword evidence="5 11" id="KW-0460">Magnesium</keyword>
<organism evidence="12 13">
    <name type="scientific">Methanobrevibacter millerae</name>
    <dbReference type="NCBI Taxonomy" id="230361"/>
    <lineage>
        <taxon>Archaea</taxon>
        <taxon>Methanobacteriati</taxon>
        <taxon>Methanobacteriota</taxon>
        <taxon>Methanomada group</taxon>
        <taxon>Methanobacteria</taxon>
        <taxon>Methanobacteriales</taxon>
        <taxon>Methanobacteriaceae</taxon>
        <taxon>Methanobrevibacter</taxon>
    </lineage>
</organism>
<dbReference type="RefSeq" id="WP_149730764.1">
    <property type="nucleotide sequence ID" value="NZ_FMXB01000001.1"/>
</dbReference>
<comment type="subcellular location">
    <subcellularLocation>
        <location evidence="11">Cell membrane</location>
        <topology evidence="11">Multi-pass membrane protein</topology>
    </subcellularLocation>
</comment>
<keyword evidence="2 11" id="KW-0444">Lipid biosynthesis</keyword>
<dbReference type="AlphaFoldDB" id="A0A1G5UUT5"/>
<evidence type="ECO:0000256" key="2">
    <source>
        <dbReference type="ARBA" id="ARBA00022516"/>
    </source>
</evidence>
<dbReference type="PANTHER" id="PTHR39650:SF1">
    <property type="entry name" value="CDP-ARCHAEOL SYNTHASE"/>
    <property type="match status" value="1"/>
</dbReference>
<keyword evidence="9 11" id="KW-0594">Phospholipid biosynthesis</keyword>
<evidence type="ECO:0000256" key="8">
    <source>
        <dbReference type="ARBA" id="ARBA00023136"/>
    </source>
</evidence>
<evidence type="ECO:0000256" key="6">
    <source>
        <dbReference type="ARBA" id="ARBA00022989"/>
    </source>
</evidence>
<keyword evidence="8 11" id="KW-0472">Membrane</keyword>
<dbReference type="HAMAP" id="MF_01117">
    <property type="entry name" value="CDP_archaeol_synth"/>
    <property type="match status" value="1"/>
</dbReference>
<protein>
    <recommendedName>
        <fullName evidence="11">CDP-archaeol synthase</fullName>
        <ecNumber evidence="11">2.7.7.67</ecNumber>
    </recommendedName>
    <alternativeName>
        <fullName evidence="11">CDP-2,3-bis-(O-geranylgeranyl)-sn-glycerol synthase</fullName>
    </alternativeName>
</protein>
<dbReference type="NCBIfam" id="NF003114">
    <property type="entry name" value="PRK04032.1"/>
    <property type="match status" value="1"/>
</dbReference>
<dbReference type="GO" id="GO:0005886">
    <property type="term" value="C:plasma membrane"/>
    <property type="evidence" value="ECO:0007669"/>
    <property type="project" value="UniProtKB-SubCell"/>
</dbReference>
<evidence type="ECO:0000256" key="11">
    <source>
        <dbReference type="HAMAP-Rule" id="MF_01117"/>
    </source>
</evidence>
<feature type="transmembrane region" description="Helical" evidence="11">
    <location>
        <begin position="6"/>
        <end position="34"/>
    </location>
</feature>
<proteinExistence type="inferred from homology"/>
<sequence length="188" mass="19804">MNLDLTSLAITCVAVLYFILPAYVSNSGGLIFGGGTPLDMGKTDKNGVRWIGDGVTWRGLVGGTLIGTLVGAIQGYFGADLLSLYGDVIVTPIAVGISNGIIIGFLLAFGALIGDAAGSFLKRRLGIGRGKPAPILDQIDFLVVALLFASLVVKFTWEFVIIAIILTIIIHLIANTGAYLLGMKDVWY</sequence>
<feature type="transmembrane region" description="Helical" evidence="11">
    <location>
        <begin position="55"/>
        <end position="77"/>
    </location>
</feature>
<keyword evidence="6 11" id="KW-1133">Transmembrane helix</keyword>
<feature type="transmembrane region" description="Helical" evidence="11">
    <location>
        <begin position="89"/>
        <end position="114"/>
    </location>
</feature>
<comment type="pathway">
    <text evidence="11">Membrane lipid metabolism; glycerophospholipid metabolism.</text>
</comment>
<accession>A0A1G5UUT5</accession>
<keyword evidence="7 11" id="KW-0443">Lipid metabolism</keyword>
<keyword evidence="10 11" id="KW-1208">Phospholipid metabolism</keyword>
<dbReference type="PANTHER" id="PTHR39650">
    <property type="entry name" value="CDP-ARCHAEOL SYNTHASE"/>
    <property type="match status" value="1"/>
</dbReference>
<evidence type="ECO:0000313" key="12">
    <source>
        <dbReference type="EMBL" id="SDA37394.1"/>
    </source>
</evidence>
<reference evidence="12 13" key="1">
    <citation type="submission" date="2016-10" db="EMBL/GenBank/DDBJ databases">
        <authorList>
            <person name="Varghese N."/>
            <person name="Submissions S."/>
        </authorList>
    </citation>
    <scope>NUCLEOTIDE SEQUENCE [LARGE SCALE GENOMIC DNA]</scope>
    <source>
        <strain evidence="12 13">DSM 16643</strain>
    </source>
</reference>
<evidence type="ECO:0000256" key="7">
    <source>
        <dbReference type="ARBA" id="ARBA00023098"/>
    </source>
</evidence>
<evidence type="ECO:0000256" key="5">
    <source>
        <dbReference type="ARBA" id="ARBA00022842"/>
    </source>
</evidence>
<keyword evidence="4 11" id="KW-0812">Transmembrane</keyword>
<evidence type="ECO:0000256" key="1">
    <source>
        <dbReference type="ARBA" id="ARBA00022475"/>
    </source>
</evidence>
<dbReference type="InterPro" id="IPR032690">
    <property type="entry name" value="CarS"/>
</dbReference>
<dbReference type="InterPro" id="IPR002726">
    <property type="entry name" value="CarS_archaea"/>
</dbReference>
<dbReference type="GO" id="GO:0043338">
    <property type="term" value="F:CDP-2,3-bis-(O-geranylgeranyl)-sn-glycerol synthase activity"/>
    <property type="evidence" value="ECO:0007669"/>
    <property type="project" value="UniProtKB-EC"/>
</dbReference>
<feature type="transmembrane region" description="Helical" evidence="11">
    <location>
        <begin position="159"/>
        <end position="182"/>
    </location>
</feature>
<name>A0A1G5UUT5_9EURY</name>
<gene>
    <name evidence="11" type="primary">carS</name>
    <name evidence="12" type="ORF">SAMN02910315_00109</name>
</gene>
<dbReference type="Proteomes" id="UP000323439">
    <property type="component" value="Unassembled WGS sequence"/>
</dbReference>
<comment type="function">
    <text evidence="11">Catalyzes the formation of CDP-2,3-bis-(O-geranylgeranyl)-sn-glycerol (CDP-archaeol) from 2,3-bis-(O-geranylgeranyl)-sn-glycerol 1-phosphate (DGGGP) and CTP. This reaction is the third ether-bond-formation step in the biosynthesis of archaeal membrane lipids.</text>
</comment>
<evidence type="ECO:0000256" key="10">
    <source>
        <dbReference type="ARBA" id="ARBA00023264"/>
    </source>
</evidence>
<evidence type="ECO:0000256" key="4">
    <source>
        <dbReference type="ARBA" id="ARBA00022692"/>
    </source>
</evidence>
<comment type="cofactor">
    <cofactor evidence="11">
        <name>Mg(2+)</name>
        <dbReference type="ChEBI" id="CHEBI:18420"/>
    </cofactor>
</comment>
<dbReference type="EMBL" id="FMXB01000001">
    <property type="protein sequence ID" value="SDA37394.1"/>
    <property type="molecule type" value="Genomic_DNA"/>
</dbReference>
<dbReference type="STRING" id="230361.sm9_1776"/>
<evidence type="ECO:0000313" key="13">
    <source>
        <dbReference type="Proteomes" id="UP000323439"/>
    </source>
</evidence>
<dbReference type="UniPathway" id="UPA00940"/>
<evidence type="ECO:0000256" key="3">
    <source>
        <dbReference type="ARBA" id="ARBA00022679"/>
    </source>
</evidence>
<dbReference type="OrthoDB" id="45383at2157"/>
<comment type="similarity">
    <text evidence="11">Belongs to the CDP-archaeol synthase family.</text>
</comment>
<keyword evidence="3 11" id="KW-0808">Transferase</keyword>
<keyword evidence="1 11" id="KW-1003">Cell membrane</keyword>
<keyword evidence="13" id="KW-1185">Reference proteome</keyword>
<dbReference type="EC" id="2.7.7.67" evidence="11"/>